<keyword evidence="4" id="KW-1185">Reference proteome</keyword>
<dbReference type="SUPFAM" id="SSF47616">
    <property type="entry name" value="GST C-terminal domain-like"/>
    <property type="match status" value="1"/>
</dbReference>
<dbReference type="Gene3D" id="3.40.30.10">
    <property type="entry name" value="Glutaredoxin"/>
    <property type="match status" value="1"/>
</dbReference>
<dbReference type="AlphaFoldDB" id="A0A947D8X2"/>
<proteinExistence type="predicted"/>
<dbReference type="SUPFAM" id="SSF52833">
    <property type="entry name" value="Thioredoxin-like"/>
    <property type="match status" value="1"/>
</dbReference>
<dbReference type="PANTHER" id="PTHR44051:SF8">
    <property type="entry name" value="GLUTATHIONE S-TRANSFERASE GSTA"/>
    <property type="match status" value="1"/>
</dbReference>
<evidence type="ECO:0000313" key="3">
    <source>
        <dbReference type="EMBL" id="MBT9292553.1"/>
    </source>
</evidence>
<dbReference type="PROSITE" id="PS50404">
    <property type="entry name" value="GST_NTER"/>
    <property type="match status" value="1"/>
</dbReference>
<accession>A0A947D8X2</accession>
<reference evidence="3 4" key="1">
    <citation type="submission" date="2021-06" db="EMBL/GenBank/DDBJ databases">
        <authorList>
            <person name="Grouzdev D.S."/>
            <person name="Koziaeva V."/>
        </authorList>
    </citation>
    <scope>NUCLEOTIDE SEQUENCE [LARGE SCALE GENOMIC DNA]</scope>
    <source>
        <strain evidence="3 4">22</strain>
    </source>
</reference>
<evidence type="ECO:0000259" key="1">
    <source>
        <dbReference type="PROSITE" id="PS50404"/>
    </source>
</evidence>
<dbReference type="SFLD" id="SFLDS00019">
    <property type="entry name" value="Glutathione_Transferase_(cytos"/>
    <property type="match status" value="1"/>
</dbReference>
<dbReference type="SFLD" id="SFLDG01150">
    <property type="entry name" value="Main.1:_Beta-like"/>
    <property type="match status" value="1"/>
</dbReference>
<dbReference type="SFLD" id="SFLDG00358">
    <property type="entry name" value="Main_(cytGST)"/>
    <property type="match status" value="1"/>
</dbReference>
<dbReference type="InterPro" id="IPR036282">
    <property type="entry name" value="Glutathione-S-Trfase_C_sf"/>
</dbReference>
<dbReference type="InterPro" id="IPR036249">
    <property type="entry name" value="Thioredoxin-like_sf"/>
</dbReference>
<comment type="caution">
    <text evidence="3">The sequence shown here is derived from an EMBL/GenBank/DDBJ whole genome shotgun (WGS) entry which is preliminary data.</text>
</comment>
<dbReference type="PANTHER" id="PTHR44051">
    <property type="entry name" value="GLUTATHIONE S-TRANSFERASE-RELATED"/>
    <property type="match status" value="1"/>
</dbReference>
<sequence length="220" mass="24317">MHTLFYSPAACSLAPHIVLEEIGKPFGLELVRAGVDTVKPDWFARNPKGRVPALTGVPGSIAGGPDLLTECNAIMIYLARTNPEVGLVPADPAREARMIEWMNWLAASFHAAAYASVRRPGRFLDDPALHPQMQEKGMRTVKEHCALIDRILGDGRDWAVPGGYTLADPYLFTFYVFLYRFEGFDRSPYPAWTAHAAKVLERPAVRRALAQEGIAMELPA</sequence>
<dbReference type="Gene3D" id="1.20.1050.10">
    <property type="match status" value="1"/>
</dbReference>
<dbReference type="Pfam" id="PF13409">
    <property type="entry name" value="GST_N_2"/>
    <property type="match status" value="1"/>
</dbReference>
<dbReference type="CDD" id="cd03057">
    <property type="entry name" value="GST_N_Beta"/>
    <property type="match status" value="1"/>
</dbReference>
<protein>
    <submittedName>
        <fullName evidence="3">Glutathione S-transferase family protein</fullName>
    </submittedName>
</protein>
<feature type="domain" description="GST C-terminal" evidence="2">
    <location>
        <begin position="91"/>
        <end position="220"/>
    </location>
</feature>
<evidence type="ECO:0000259" key="2">
    <source>
        <dbReference type="PROSITE" id="PS50405"/>
    </source>
</evidence>
<feature type="domain" description="GST N-terminal" evidence="1">
    <location>
        <begin position="1"/>
        <end position="86"/>
    </location>
</feature>
<evidence type="ECO:0000313" key="4">
    <source>
        <dbReference type="Proteomes" id="UP000766595"/>
    </source>
</evidence>
<organism evidence="3 4">
    <name type="scientific">Prosthecodimorpha staleyi</name>
    <dbReference type="NCBI Taxonomy" id="2840188"/>
    <lineage>
        <taxon>Bacteria</taxon>
        <taxon>Pseudomonadati</taxon>
        <taxon>Pseudomonadota</taxon>
        <taxon>Alphaproteobacteria</taxon>
        <taxon>Hyphomicrobiales</taxon>
        <taxon>Ancalomicrobiaceae</taxon>
        <taxon>Prosthecodimorpha</taxon>
    </lineage>
</organism>
<dbReference type="RefSeq" id="WP_261971061.1">
    <property type="nucleotide sequence ID" value="NZ_JAHHZF010000014.1"/>
</dbReference>
<dbReference type="InterPro" id="IPR004045">
    <property type="entry name" value="Glutathione_S-Trfase_N"/>
</dbReference>
<dbReference type="InterPro" id="IPR010987">
    <property type="entry name" value="Glutathione-S-Trfase_C-like"/>
</dbReference>
<dbReference type="InterPro" id="IPR040079">
    <property type="entry name" value="Glutathione_S-Trfase"/>
</dbReference>
<dbReference type="PROSITE" id="PS50405">
    <property type="entry name" value="GST_CTER"/>
    <property type="match status" value="1"/>
</dbReference>
<dbReference type="EMBL" id="JAHHZF010000014">
    <property type="protein sequence ID" value="MBT9292553.1"/>
    <property type="molecule type" value="Genomic_DNA"/>
</dbReference>
<name>A0A947D8X2_9HYPH</name>
<gene>
    <name evidence="3" type="ORF">KL771_24035</name>
</gene>
<dbReference type="Proteomes" id="UP000766595">
    <property type="component" value="Unassembled WGS sequence"/>
</dbReference>